<keyword evidence="4" id="KW-1003">Cell membrane</keyword>
<evidence type="ECO:0000313" key="12">
    <source>
        <dbReference type="Proteomes" id="UP000245697"/>
    </source>
</evidence>
<evidence type="ECO:0000256" key="3">
    <source>
        <dbReference type="ARBA" id="ARBA00022449"/>
    </source>
</evidence>
<comment type="subcellular location">
    <subcellularLocation>
        <location evidence="1">Cell membrane</location>
        <topology evidence="1">Multi-pass membrane protein</topology>
    </subcellularLocation>
</comment>
<feature type="transmembrane region" description="Helical" evidence="9">
    <location>
        <begin position="39"/>
        <end position="58"/>
    </location>
</feature>
<keyword evidence="7" id="KW-0406">Ion transport</keyword>
<feature type="transmembrane region" description="Helical" evidence="9">
    <location>
        <begin position="248"/>
        <end position="272"/>
    </location>
</feature>
<dbReference type="AlphaFoldDB" id="A0A316FRF9"/>
<evidence type="ECO:0000256" key="1">
    <source>
        <dbReference type="ARBA" id="ARBA00004651"/>
    </source>
</evidence>
<dbReference type="InterPro" id="IPR038770">
    <property type="entry name" value="Na+/solute_symporter_sf"/>
</dbReference>
<feature type="transmembrane region" description="Helical" evidence="9">
    <location>
        <begin position="70"/>
        <end position="87"/>
    </location>
</feature>
<evidence type="ECO:0000313" key="11">
    <source>
        <dbReference type="EMBL" id="PWK51209.1"/>
    </source>
</evidence>
<dbReference type="GO" id="GO:0005886">
    <property type="term" value="C:plasma membrane"/>
    <property type="evidence" value="ECO:0007669"/>
    <property type="project" value="UniProtKB-SubCell"/>
</dbReference>
<feature type="transmembrane region" description="Helical" evidence="9">
    <location>
        <begin position="99"/>
        <end position="121"/>
    </location>
</feature>
<feature type="transmembrane region" description="Helical" evidence="9">
    <location>
        <begin position="323"/>
        <end position="342"/>
    </location>
</feature>
<feature type="transmembrane region" description="Helical" evidence="9">
    <location>
        <begin position="175"/>
        <end position="193"/>
    </location>
</feature>
<reference evidence="11 12" key="1">
    <citation type="submission" date="2018-05" db="EMBL/GenBank/DDBJ databases">
        <title>Genomic Encyclopedia of Archaeal and Bacterial Type Strains, Phase II (KMG-II): from individual species to whole genera.</title>
        <authorList>
            <person name="Goeker M."/>
        </authorList>
    </citation>
    <scope>NUCLEOTIDE SEQUENCE [LARGE SCALE GENOMIC DNA]</scope>
    <source>
        <strain evidence="11 12">DSM 45184</strain>
    </source>
</reference>
<dbReference type="Proteomes" id="UP000245697">
    <property type="component" value="Unassembled WGS sequence"/>
</dbReference>
<name>A0A316FRF9_9ACTN</name>
<keyword evidence="6 9" id="KW-1133">Transmembrane helix</keyword>
<dbReference type="PANTHER" id="PTHR32507">
    <property type="entry name" value="NA(+)/H(+) ANTIPORTER 1"/>
    <property type="match status" value="1"/>
</dbReference>
<accession>A0A316FRF9</accession>
<evidence type="ECO:0000256" key="2">
    <source>
        <dbReference type="ARBA" id="ARBA00022448"/>
    </source>
</evidence>
<feature type="transmembrane region" description="Helical" evidence="9">
    <location>
        <begin position="205"/>
        <end position="228"/>
    </location>
</feature>
<evidence type="ECO:0000256" key="6">
    <source>
        <dbReference type="ARBA" id="ARBA00022989"/>
    </source>
</evidence>
<protein>
    <submittedName>
        <fullName evidence="11">Sodium/proton antiporter (CPA1 family)</fullName>
    </submittedName>
</protein>
<sequence length="419" mass="44615">MIFPDIQVSDVLFALIGTGALLAGILPRVLERRPLSMPMAFLGLGLLLFGLPLGLPAADPLAHPKLTEHLTEVGVIVALMGAGLKIDRPFGRRRWASTFRLLIIAMPVTIAAVALLGWWWAGLVPASALLLGAAMAPTDPVLASDVQVGEPTDEEDSEDEVRFALTSEAGLNDGLAFPFVYAAIAIAAHGLDPGGWLGEWVLADVLYKGVVGLVGGIVIGKFLGRLFFRVKRDSLRLARHSEGFQALAATFLAYGVVEVAGGYGFLAVFVAARAIRAAERSHEYHQVLHDFAEQIERLLTVLLLLLLGGAVVGGLLAPLTWPAALAGLALIFVIRPLAAFAALRGAPGRLSEHWVIATFGIRGVGTFYYLAYAVTHADFPDEPLVWATAAFVVVVSVVLHGVAATPVMRHLDHTPAYQE</sequence>
<feature type="transmembrane region" description="Helical" evidence="9">
    <location>
        <begin position="384"/>
        <end position="403"/>
    </location>
</feature>
<keyword evidence="8 9" id="KW-0472">Membrane</keyword>
<evidence type="ECO:0000256" key="8">
    <source>
        <dbReference type="ARBA" id="ARBA00023136"/>
    </source>
</evidence>
<keyword evidence="3" id="KW-0050">Antiport</keyword>
<evidence type="ECO:0000256" key="5">
    <source>
        <dbReference type="ARBA" id="ARBA00022692"/>
    </source>
</evidence>
<evidence type="ECO:0000259" key="10">
    <source>
        <dbReference type="Pfam" id="PF00999"/>
    </source>
</evidence>
<evidence type="ECO:0000256" key="4">
    <source>
        <dbReference type="ARBA" id="ARBA00022475"/>
    </source>
</evidence>
<dbReference type="RefSeq" id="WP_239170126.1">
    <property type="nucleotide sequence ID" value="NZ_BONA01000047.1"/>
</dbReference>
<dbReference type="Gene3D" id="1.20.1530.20">
    <property type="match status" value="1"/>
</dbReference>
<dbReference type="PANTHER" id="PTHR32507:SF8">
    <property type="entry name" value="CNH1P"/>
    <property type="match status" value="1"/>
</dbReference>
<organism evidence="11 12">
    <name type="scientific">Actinoplanes xinjiangensis</name>
    <dbReference type="NCBI Taxonomy" id="512350"/>
    <lineage>
        <taxon>Bacteria</taxon>
        <taxon>Bacillati</taxon>
        <taxon>Actinomycetota</taxon>
        <taxon>Actinomycetes</taxon>
        <taxon>Micromonosporales</taxon>
        <taxon>Micromonosporaceae</taxon>
        <taxon>Actinoplanes</taxon>
    </lineage>
</organism>
<keyword evidence="5 9" id="KW-0812">Transmembrane</keyword>
<gene>
    <name evidence="11" type="ORF">BC793_102237</name>
</gene>
<proteinExistence type="predicted"/>
<dbReference type="InterPro" id="IPR006153">
    <property type="entry name" value="Cation/H_exchanger_TM"/>
</dbReference>
<evidence type="ECO:0000256" key="9">
    <source>
        <dbReference type="SAM" id="Phobius"/>
    </source>
</evidence>
<keyword evidence="12" id="KW-1185">Reference proteome</keyword>
<comment type="caution">
    <text evidence="11">The sequence shown here is derived from an EMBL/GenBank/DDBJ whole genome shotgun (WGS) entry which is preliminary data.</text>
</comment>
<feature type="transmembrane region" description="Helical" evidence="9">
    <location>
        <begin position="6"/>
        <end position="27"/>
    </location>
</feature>
<dbReference type="Pfam" id="PF00999">
    <property type="entry name" value="Na_H_Exchanger"/>
    <property type="match status" value="1"/>
</dbReference>
<dbReference type="GO" id="GO:0015297">
    <property type="term" value="F:antiporter activity"/>
    <property type="evidence" value="ECO:0007669"/>
    <property type="project" value="UniProtKB-KW"/>
</dbReference>
<dbReference type="GO" id="GO:1902600">
    <property type="term" value="P:proton transmembrane transport"/>
    <property type="evidence" value="ECO:0007669"/>
    <property type="project" value="InterPro"/>
</dbReference>
<feature type="transmembrane region" description="Helical" evidence="9">
    <location>
        <begin position="354"/>
        <end position="372"/>
    </location>
</feature>
<dbReference type="EMBL" id="QGGR01000002">
    <property type="protein sequence ID" value="PWK51209.1"/>
    <property type="molecule type" value="Genomic_DNA"/>
</dbReference>
<evidence type="ECO:0000256" key="7">
    <source>
        <dbReference type="ARBA" id="ARBA00023065"/>
    </source>
</evidence>
<feature type="domain" description="Cation/H+ exchanger transmembrane" evidence="10">
    <location>
        <begin position="20"/>
        <end position="409"/>
    </location>
</feature>
<feature type="transmembrane region" description="Helical" evidence="9">
    <location>
        <begin position="298"/>
        <end position="317"/>
    </location>
</feature>
<keyword evidence="2" id="KW-0813">Transport</keyword>